<comment type="caution">
    <text evidence="6">The sequence shown here is derived from an EMBL/GenBank/DDBJ whole genome shotgun (WGS) entry which is preliminary data.</text>
</comment>
<dbReference type="PANTHER" id="PTHR34069">
    <property type="entry name" value="3-OXOACYL-[ACYL-CARRIER-PROTEIN] SYNTHASE 3"/>
    <property type="match status" value="1"/>
</dbReference>
<gene>
    <name evidence="6" type="ORF">GCM10009838_88360</name>
</gene>
<dbReference type="InterPro" id="IPR016039">
    <property type="entry name" value="Thiolase-like"/>
</dbReference>
<evidence type="ECO:0000256" key="2">
    <source>
        <dbReference type="ARBA" id="ARBA00023315"/>
    </source>
</evidence>
<dbReference type="RefSeq" id="WP_344663249.1">
    <property type="nucleotide sequence ID" value="NZ_BAAAQM010000107.1"/>
</dbReference>
<keyword evidence="7" id="KW-1185">Reference proteome</keyword>
<accession>A0ABN2TG50</accession>
<evidence type="ECO:0000256" key="1">
    <source>
        <dbReference type="ARBA" id="ARBA00022679"/>
    </source>
</evidence>
<protein>
    <recommendedName>
        <fullName evidence="8">3-Oxoacyl-(Acyl-carrier-protein (ACP)) synthase III domain protein</fullName>
    </recommendedName>
</protein>
<dbReference type="EMBL" id="BAAAQM010000107">
    <property type="protein sequence ID" value="GAA2008399.1"/>
    <property type="molecule type" value="Genomic_DNA"/>
</dbReference>
<evidence type="ECO:0000313" key="7">
    <source>
        <dbReference type="Proteomes" id="UP001499854"/>
    </source>
</evidence>
<name>A0ABN2TG50_9ACTN</name>
<feature type="domain" description="Beta-ketoacyl-[acyl-carrier-protein] synthase III N-terminal" evidence="5">
    <location>
        <begin position="134"/>
        <end position="212"/>
    </location>
</feature>
<dbReference type="InterPro" id="IPR013751">
    <property type="entry name" value="ACP_syn_III_N"/>
</dbReference>
<keyword evidence="1" id="KW-0808">Transferase</keyword>
<evidence type="ECO:0000259" key="4">
    <source>
        <dbReference type="Pfam" id="PF08541"/>
    </source>
</evidence>
<dbReference type="PANTHER" id="PTHR34069:SF2">
    <property type="entry name" value="BETA-KETOACYL-[ACYL-CARRIER-PROTEIN] SYNTHASE III"/>
    <property type="match status" value="1"/>
</dbReference>
<sequence length="374" mass="39806">MTTDHRTGPRGPENRAAAAPADGVTSVPGDGVFLRATGVRLPSRLRVADALASGECDESLVARTGVESVSVSTGESAAEMAVAAARLALERAGSGAADVDLILHADVYHQGQDMWPVASYIQRETVRNRAPALEIKQMSNGGLAGLDLACSYLRADRNRSDALLTAADRFCLPGVDRWRTDPGTPYADGAAAVVLSRRGGFARVASIAMDSDSELEEMHRGDPDFGPAPFSTRIPIDFGAAKRAFTERYGMSFSISRTAAGQRKVVKEALAGAGIGLADARWVILPHFGRRRLDSIYFKPLGIDPDRTTWDWSRTVGHLGAADQIASLDHLSAAGRLSPGDFCLLISVGAGYSWAAAVVEVLEHPDRFINAVHQ</sequence>
<dbReference type="CDD" id="cd00827">
    <property type="entry name" value="init_cond_enzymes"/>
    <property type="match status" value="1"/>
</dbReference>
<feature type="region of interest" description="Disordered" evidence="3">
    <location>
        <begin position="1"/>
        <end position="23"/>
    </location>
</feature>
<organism evidence="6 7">
    <name type="scientific">Catenulispora subtropica</name>
    <dbReference type="NCBI Taxonomy" id="450798"/>
    <lineage>
        <taxon>Bacteria</taxon>
        <taxon>Bacillati</taxon>
        <taxon>Actinomycetota</taxon>
        <taxon>Actinomycetes</taxon>
        <taxon>Catenulisporales</taxon>
        <taxon>Catenulisporaceae</taxon>
        <taxon>Catenulispora</taxon>
    </lineage>
</organism>
<dbReference type="Pfam" id="PF08545">
    <property type="entry name" value="ACP_syn_III"/>
    <property type="match status" value="1"/>
</dbReference>
<evidence type="ECO:0000259" key="5">
    <source>
        <dbReference type="Pfam" id="PF08545"/>
    </source>
</evidence>
<feature type="domain" description="Beta-ketoacyl-[acyl-carrier-protein] synthase III C-terminal" evidence="4">
    <location>
        <begin position="270"/>
        <end position="360"/>
    </location>
</feature>
<reference evidence="6 7" key="1">
    <citation type="journal article" date="2019" name="Int. J. Syst. Evol. Microbiol.">
        <title>The Global Catalogue of Microorganisms (GCM) 10K type strain sequencing project: providing services to taxonomists for standard genome sequencing and annotation.</title>
        <authorList>
            <consortium name="The Broad Institute Genomics Platform"/>
            <consortium name="The Broad Institute Genome Sequencing Center for Infectious Disease"/>
            <person name="Wu L."/>
            <person name="Ma J."/>
        </authorList>
    </citation>
    <scope>NUCLEOTIDE SEQUENCE [LARGE SCALE GENOMIC DNA]</scope>
    <source>
        <strain evidence="6 7">JCM 16013</strain>
    </source>
</reference>
<dbReference type="InterPro" id="IPR013747">
    <property type="entry name" value="ACP_syn_III_C"/>
</dbReference>
<proteinExistence type="predicted"/>
<dbReference type="SUPFAM" id="SSF53901">
    <property type="entry name" value="Thiolase-like"/>
    <property type="match status" value="1"/>
</dbReference>
<dbReference type="Proteomes" id="UP001499854">
    <property type="component" value="Unassembled WGS sequence"/>
</dbReference>
<evidence type="ECO:0008006" key="8">
    <source>
        <dbReference type="Google" id="ProtNLM"/>
    </source>
</evidence>
<evidence type="ECO:0000256" key="3">
    <source>
        <dbReference type="SAM" id="MobiDB-lite"/>
    </source>
</evidence>
<dbReference type="Pfam" id="PF08541">
    <property type="entry name" value="ACP_syn_III_C"/>
    <property type="match status" value="1"/>
</dbReference>
<keyword evidence="2" id="KW-0012">Acyltransferase</keyword>
<dbReference type="Gene3D" id="3.40.47.10">
    <property type="match status" value="2"/>
</dbReference>
<evidence type="ECO:0000313" key="6">
    <source>
        <dbReference type="EMBL" id="GAA2008399.1"/>
    </source>
</evidence>